<keyword evidence="3" id="KW-0479">Metal-binding</keyword>
<dbReference type="GO" id="GO:0008897">
    <property type="term" value="F:holo-[acyl-carrier-protein] synthase activity"/>
    <property type="evidence" value="ECO:0007669"/>
    <property type="project" value="UniProtKB-EC"/>
</dbReference>
<dbReference type="InterPro" id="IPR004568">
    <property type="entry name" value="Ppantetheine-prot_Trfase_dom"/>
</dbReference>
<keyword evidence="4" id="KW-0276">Fatty acid metabolism</keyword>
<dbReference type="NCBIfam" id="TIGR00516">
    <property type="entry name" value="acpS"/>
    <property type="match status" value="1"/>
</dbReference>
<proteinExistence type="inferred from homology"/>
<dbReference type="InterPro" id="IPR037143">
    <property type="entry name" value="4-PPantetheinyl_Trfase_dom_sf"/>
</dbReference>
<keyword evidence="7" id="KW-0275">Fatty acid biosynthesis</keyword>
<keyword evidence="1" id="KW-0444">Lipid biosynthesis</keyword>
<keyword evidence="2 9" id="KW-0808">Transferase</keyword>
<evidence type="ECO:0000256" key="7">
    <source>
        <dbReference type="ARBA" id="ARBA00023160"/>
    </source>
</evidence>
<reference evidence="9" key="1">
    <citation type="submission" date="2019-08" db="EMBL/GenBank/DDBJ databases">
        <authorList>
            <person name="Kucharzyk K."/>
            <person name="Murdoch R.W."/>
            <person name="Higgins S."/>
            <person name="Loffler F."/>
        </authorList>
    </citation>
    <scope>NUCLEOTIDE SEQUENCE</scope>
</reference>
<keyword evidence="6" id="KW-0443">Lipid metabolism</keyword>
<keyword evidence="5" id="KW-0460">Magnesium</keyword>
<dbReference type="HAMAP" id="MF_00101">
    <property type="entry name" value="AcpS"/>
    <property type="match status" value="1"/>
</dbReference>
<evidence type="ECO:0000256" key="3">
    <source>
        <dbReference type="ARBA" id="ARBA00022723"/>
    </source>
</evidence>
<evidence type="ECO:0000256" key="4">
    <source>
        <dbReference type="ARBA" id="ARBA00022832"/>
    </source>
</evidence>
<evidence type="ECO:0000256" key="1">
    <source>
        <dbReference type="ARBA" id="ARBA00022516"/>
    </source>
</evidence>
<dbReference type="EC" id="2.7.8.7" evidence="9"/>
<dbReference type="InterPro" id="IPR008278">
    <property type="entry name" value="4-PPantetheinyl_Trfase_dom"/>
</dbReference>
<evidence type="ECO:0000256" key="6">
    <source>
        <dbReference type="ARBA" id="ARBA00023098"/>
    </source>
</evidence>
<dbReference type="EMBL" id="VSSQ01035192">
    <property type="protein sequence ID" value="MPM87356.1"/>
    <property type="molecule type" value="Genomic_DNA"/>
</dbReference>
<evidence type="ECO:0000256" key="5">
    <source>
        <dbReference type="ARBA" id="ARBA00022842"/>
    </source>
</evidence>
<feature type="domain" description="4'-phosphopantetheinyl transferase" evidence="8">
    <location>
        <begin position="7"/>
        <end position="106"/>
    </location>
</feature>
<evidence type="ECO:0000259" key="8">
    <source>
        <dbReference type="Pfam" id="PF01648"/>
    </source>
</evidence>
<dbReference type="GO" id="GO:0006633">
    <property type="term" value="P:fatty acid biosynthetic process"/>
    <property type="evidence" value="ECO:0007669"/>
    <property type="project" value="UniProtKB-KW"/>
</dbReference>
<comment type="caution">
    <text evidence="9">The sequence shown here is derived from an EMBL/GenBank/DDBJ whole genome shotgun (WGS) entry which is preliminary data.</text>
</comment>
<name>A0A645DDA6_9ZZZZ</name>
<protein>
    <submittedName>
        <fullName evidence="9">Holo-[acyl-carrier-protein] synthase</fullName>
        <ecNumber evidence="9">2.7.8.7</ecNumber>
    </submittedName>
</protein>
<dbReference type="NCBIfam" id="TIGR00556">
    <property type="entry name" value="pantethn_trn"/>
    <property type="match status" value="1"/>
</dbReference>
<dbReference type="SUPFAM" id="SSF56214">
    <property type="entry name" value="4'-phosphopantetheinyl transferase"/>
    <property type="match status" value="1"/>
</dbReference>
<evidence type="ECO:0000256" key="2">
    <source>
        <dbReference type="ARBA" id="ARBA00022679"/>
    </source>
</evidence>
<evidence type="ECO:0000313" key="9">
    <source>
        <dbReference type="EMBL" id="MPM87356.1"/>
    </source>
</evidence>
<sequence>MIKVIIGIGCDLVEVARIKKAIENPRFVQKVYTQAEIEYCQARGKQQAMSFAARFAAKEAAAKALGTGFRSASMRDVEITNDELGKPAIKLTGNFGARAQELGCKYLHVSLSHTKEYGLAQVIMEGDNI</sequence>
<gene>
    <name evidence="9" type="primary">acpS_19</name>
    <name evidence="9" type="ORF">SDC9_134452</name>
</gene>
<dbReference type="InterPro" id="IPR002582">
    <property type="entry name" value="ACPS"/>
</dbReference>
<dbReference type="Gene3D" id="3.90.470.20">
    <property type="entry name" value="4'-phosphopantetheinyl transferase domain"/>
    <property type="match status" value="1"/>
</dbReference>
<accession>A0A645DDA6</accession>
<dbReference type="AlphaFoldDB" id="A0A645DDA6"/>
<dbReference type="Pfam" id="PF01648">
    <property type="entry name" value="ACPS"/>
    <property type="match status" value="1"/>
</dbReference>
<dbReference type="GO" id="GO:0000287">
    <property type="term" value="F:magnesium ion binding"/>
    <property type="evidence" value="ECO:0007669"/>
    <property type="project" value="InterPro"/>
</dbReference>
<organism evidence="9">
    <name type="scientific">bioreactor metagenome</name>
    <dbReference type="NCBI Taxonomy" id="1076179"/>
    <lineage>
        <taxon>unclassified sequences</taxon>
        <taxon>metagenomes</taxon>
        <taxon>ecological metagenomes</taxon>
    </lineage>
</organism>